<reference evidence="6" key="1">
    <citation type="journal article" date="2023" name="Mol. Biol. Evol.">
        <title>Third-Generation Sequencing Reveals the Adaptive Role of the Epigenome in Three Deep-Sea Polychaetes.</title>
        <authorList>
            <person name="Perez M."/>
            <person name="Aroh O."/>
            <person name="Sun Y."/>
            <person name="Lan Y."/>
            <person name="Juniper S.K."/>
            <person name="Young C.R."/>
            <person name="Angers B."/>
            <person name="Qian P.Y."/>
        </authorList>
    </citation>
    <scope>NUCLEOTIDE SEQUENCE</scope>
    <source>
        <strain evidence="6">R07B-5</strain>
    </source>
</reference>
<feature type="domain" description="PBP" evidence="5">
    <location>
        <begin position="82"/>
        <end position="298"/>
    </location>
</feature>
<organism evidence="6 7">
    <name type="scientific">Ridgeia piscesae</name>
    <name type="common">Tubeworm</name>
    <dbReference type="NCBI Taxonomy" id="27915"/>
    <lineage>
        <taxon>Eukaryota</taxon>
        <taxon>Metazoa</taxon>
        <taxon>Spiralia</taxon>
        <taxon>Lophotrochozoa</taxon>
        <taxon>Annelida</taxon>
        <taxon>Polychaeta</taxon>
        <taxon>Sedentaria</taxon>
        <taxon>Canalipalpata</taxon>
        <taxon>Sabellida</taxon>
        <taxon>Siboglinidae</taxon>
        <taxon>Ridgeia</taxon>
    </lineage>
</organism>
<dbReference type="GO" id="GO:0042301">
    <property type="term" value="F:phosphate ion binding"/>
    <property type="evidence" value="ECO:0007669"/>
    <property type="project" value="InterPro"/>
</dbReference>
<gene>
    <name evidence="6" type="ORF">NP493_591g00009</name>
</gene>
<dbReference type="PANTHER" id="PTHR42996">
    <property type="entry name" value="PHOSPHATE-BINDING PROTEIN PSTS"/>
    <property type="match status" value="1"/>
</dbReference>
<dbReference type="SUPFAM" id="SSF53850">
    <property type="entry name" value="Periplasmic binding protein-like II"/>
    <property type="match status" value="1"/>
</dbReference>
<evidence type="ECO:0000313" key="7">
    <source>
        <dbReference type="Proteomes" id="UP001209878"/>
    </source>
</evidence>
<comment type="similarity">
    <text evidence="1">Belongs to the PstS family.</text>
</comment>
<keyword evidence="3" id="KW-0592">Phosphate transport</keyword>
<comment type="caution">
    <text evidence="6">The sequence shown here is derived from an EMBL/GenBank/DDBJ whole genome shotgun (WGS) entry which is preliminary data.</text>
</comment>
<sequence>MFICVILVVTLTRLDVGTATDRVRLSLHGSGASFPTRLYIEWMAAFKAYRGTSVQLSMTYEPVGSGQGLAMLLDDRQTVHYAGAVAIIVNLPGIPSLNLSQGLLVGIYNGTYTSWSDPDIKSLNPGVDLPKAPIRVVVRTDTSGTTEIFSRALSTTYDHVCFSHGLDESEDGTRSWNSTDHWLSGRTSLGVSGVVAAVRYSIAYISQLATRQLGLTQSMLTNRDGHMVAPSLDAVQTVVNSRTGQFDAHFNTDLVDSKGTLSYPIVAYTYLVIRMKTMKNCDSAKELYKYIKWLVTDEKAKYLCRENGMVPLDDVLSEKVKRGEYCCRQNTYKS</sequence>
<dbReference type="GO" id="GO:0035435">
    <property type="term" value="P:phosphate ion transmembrane transport"/>
    <property type="evidence" value="ECO:0007669"/>
    <property type="project" value="InterPro"/>
</dbReference>
<keyword evidence="2" id="KW-0813">Transport</keyword>
<dbReference type="AlphaFoldDB" id="A0AAD9NR09"/>
<keyword evidence="4" id="KW-0732">Signal</keyword>
<evidence type="ECO:0000256" key="3">
    <source>
        <dbReference type="ARBA" id="ARBA00022592"/>
    </source>
</evidence>
<keyword evidence="7" id="KW-1185">Reference proteome</keyword>
<dbReference type="InterPro" id="IPR050962">
    <property type="entry name" value="Phosphate-bind_PstS"/>
</dbReference>
<dbReference type="PANTHER" id="PTHR42996:SF1">
    <property type="entry name" value="PHOSPHATE-BINDING PROTEIN PSTS"/>
    <property type="match status" value="1"/>
</dbReference>
<evidence type="ECO:0000256" key="4">
    <source>
        <dbReference type="SAM" id="SignalP"/>
    </source>
</evidence>
<protein>
    <recommendedName>
        <fullName evidence="5">PBP domain-containing protein</fullName>
    </recommendedName>
</protein>
<feature type="chain" id="PRO_5042188705" description="PBP domain-containing protein" evidence="4">
    <location>
        <begin position="20"/>
        <end position="334"/>
    </location>
</feature>
<proteinExistence type="inferred from homology"/>
<dbReference type="InterPro" id="IPR024370">
    <property type="entry name" value="PBP_domain"/>
</dbReference>
<dbReference type="Gene3D" id="3.40.190.10">
    <property type="entry name" value="Periplasmic binding protein-like II"/>
    <property type="match status" value="2"/>
</dbReference>
<accession>A0AAD9NR09</accession>
<dbReference type="EMBL" id="JAODUO010000590">
    <property type="protein sequence ID" value="KAK2177563.1"/>
    <property type="molecule type" value="Genomic_DNA"/>
</dbReference>
<name>A0AAD9NR09_RIDPI</name>
<dbReference type="PIRSF" id="PIRSF002756">
    <property type="entry name" value="PstS"/>
    <property type="match status" value="1"/>
</dbReference>
<evidence type="ECO:0000256" key="1">
    <source>
        <dbReference type="ARBA" id="ARBA00008725"/>
    </source>
</evidence>
<dbReference type="GO" id="GO:0043190">
    <property type="term" value="C:ATP-binding cassette (ABC) transporter complex"/>
    <property type="evidence" value="ECO:0007669"/>
    <property type="project" value="InterPro"/>
</dbReference>
<evidence type="ECO:0000313" key="6">
    <source>
        <dbReference type="EMBL" id="KAK2177563.1"/>
    </source>
</evidence>
<dbReference type="InterPro" id="IPR005673">
    <property type="entry name" value="ABC_phos-bd_PstS"/>
</dbReference>
<evidence type="ECO:0000256" key="2">
    <source>
        <dbReference type="ARBA" id="ARBA00022448"/>
    </source>
</evidence>
<evidence type="ECO:0000259" key="5">
    <source>
        <dbReference type="Pfam" id="PF12849"/>
    </source>
</evidence>
<dbReference type="Proteomes" id="UP001209878">
    <property type="component" value="Unassembled WGS sequence"/>
</dbReference>
<feature type="signal peptide" evidence="4">
    <location>
        <begin position="1"/>
        <end position="19"/>
    </location>
</feature>
<dbReference type="Pfam" id="PF12849">
    <property type="entry name" value="PBP_like_2"/>
    <property type="match status" value="1"/>
</dbReference>